<dbReference type="InterPro" id="IPR017946">
    <property type="entry name" value="PLC-like_Pdiesterase_TIM-brl"/>
</dbReference>
<dbReference type="PANTHER" id="PTHR46211">
    <property type="entry name" value="GLYCEROPHOSPHORYL DIESTER PHOSPHODIESTERASE"/>
    <property type="match status" value="1"/>
</dbReference>
<dbReference type="eggNOG" id="ENOG502SGUZ">
    <property type="taxonomic scope" value="Eukaryota"/>
</dbReference>
<dbReference type="GO" id="GO:0008081">
    <property type="term" value="F:phosphoric diester hydrolase activity"/>
    <property type="evidence" value="ECO:0007669"/>
    <property type="project" value="InterPro"/>
</dbReference>
<evidence type="ECO:0000313" key="3">
    <source>
        <dbReference type="EMBL" id="OTN67836.1"/>
    </source>
</evidence>
<sequence length="517" mass="59836">MGIRKDKLILVATILHLLKISVIQMTTIVGHRGCGTSEAGGTSPYPENSLYSFKKALDENIDGVELDVWLTKDKEVVVIHGTEDGLLGHTLLYDEDSKQKHIEELTAEEIQNYHFKEPWIITKGRQFYQQGSTTSDVSSVETENVASDHAEGEGIIGHNDKNVFSCNSGHYQGENSHALHLKTPVKNGQTNTKFATLSKEEKERKSIEYAEYKQPYINMNENDQLEKMFDENSLQNLFAKEETESEFHQLPTEGRNAPMDDQLLEEEFINSIKCNFCKNLYTDYVRKKKYNLSKKKKLFIFLSKFYHVPLLKDILNLYKEKLSYDIELKGTNEDLGFHLLDILENYKNYKIKFSSFSWVLNNGEMEKESEEKKKEEISNDTCGHPENQKQIDLLRAVRNNRLNIPVAMLFSDDEVMPNFVSILSTMKFYNAEWAHFSYRSLKQPVIMHGNKGEQVVTPPNDIFQMLRNNNKKMMIYWGTEDKDEYEDHLFYIKMGVDSICPNNIDIARQARLDAYSA</sequence>
<dbReference type="OrthoDB" id="1058301at2759"/>
<feature type="domain" description="GP-PDE" evidence="2">
    <location>
        <begin position="26"/>
        <end position="511"/>
    </location>
</feature>
<dbReference type="VEuPathDB" id="PlasmoDB:PKA1H_130056500"/>
<evidence type="ECO:0000313" key="4">
    <source>
        <dbReference type="Proteomes" id="UP000195012"/>
    </source>
</evidence>
<proteinExistence type="predicted"/>
<dbReference type="Proteomes" id="UP000195012">
    <property type="component" value="Unassembled WGS sequence"/>
</dbReference>
<dbReference type="PROSITE" id="PS51704">
    <property type="entry name" value="GP_PDE"/>
    <property type="match status" value="1"/>
</dbReference>
<feature type="chain" id="PRO_5010984336" evidence="1">
    <location>
        <begin position="26"/>
        <end position="517"/>
    </location>
</feature>
<keyword evidence="1" id="KW-0732">Signal</keyword>
<evidence type="ECO:0000256" key="1">
    <source>
        <dbReference type="SAM" id="SignalP"/>
    </source>
</evidence>
<dbReference type="VEuPathDB" id="PlasmoDB:PKNOH_S05395600"/>
<dbReference type="InterPro" id="IPR030395">
    <property type="entry name" value="GP_PDE_dom"/>
</dbReference>
<dbReference type="PANTHER" id="PTHR46211:SF14">
    <property type="entry name" value="GLYCEROPHOSPHODIESTER PHOSPHODIESTERASE"/>
    <property type="match status" value="1"/>
</dbReference>
<dbReference type="PROSITE" id="PS50007">
    <property type="entry name" value="PIPLC_X_DOMAIN"/>
    <property type="match status" value="1"/>
</dbReference>
<organism evidence="3 4">
    <name type="scientific">Plasmodium knowlesi</name>
    <dbReference type="NCBI Taxonomy" id="5850"/>
    <lineage>
        <taxon>Eukaryota</taxon>
        <taxon>Sar</taxon>
        <taxon>Alveolata</taxon>
        <taxon>Apicomplexa</taxon>
        <taxon>Aconoidasida</taxon>
        <taxon>Haemosporida</taxon>
        <taxon>Plasmodiidae</taxon>
        <taxon>Plasmodium</taxon>
        <taxon>Plasmodium (Plasmodium)</taxon>
    </lineage>
</organism>
<feature type="signal peptide" evidence="1">
    <location>
        <begin position="1"/>
        <end position="25"/>
    </location>
</feature>
<accession>A0A1Y3DX16</accession>
<dbReference type="GO" id="GO:0006629">
    <property type="term" value="P:lipid metabolic process"/>
    <property type="evidence" value="ECO:0007669"/>
    <property type="project" value="InterPro"/>
</dbReference>
<dbReference type="Gene3D" id="3.20.20.190">
    <property type="entry name" value="Phosphatidylinositol (PI) phosphodiesterase"/>
    <property type="match status" value="2"/>
</dbReference>
<dbReference type="SUPFAM" id="SSF51695">
    <property type="entry name" value="PLC-like phosphodiesterases"/>
    <property type="match status" value="2"/>
</dbReference>
<name>A0A1Y3DX16_PLAKN</name>
<dbReference type="VEuPathDB" id="PlasmoDB:PKNH_1351800"/>
<comment type="caution">
    <text evidence="3">The sequence shown here is derived from an EMBL/GenBank/DDBJ whole genome shotgun (WGS) entry which is preliminary data.</text>
</comment>
<protein>
    <submittedName>
        <fullName evidence="3">Putative Glycerophosphodiester phosphodiesterase</fullName>
    </submittedName>
</protein>
<gene>
    <name evidence="3" type="primary">GDPD</name>
    <name evidence="3" type="ORF">PKNOH_S05395600</name>
</gene>
<evidence type="ECO:0000259" key="2">
    <source>
        <dbReference type="PROSITE" id="PS51704"/>
    </source>
</evidence>
<dbReference type="EMBL" id="NETL01000019">
    <property type="protein sequence ID" value="OTN67836.1"/>
    <property type="molecule type" value="Genomic_DNA"/>
</dbReference>
<dbReference type="Pfam" id="PF03009">
    <property type="entry name" value="GDPD"/>
    <property type="match status" value="1"/>
</dbReference>
<dbReference type="OMA" id="NAEWAHF"/>
<dbReference type="AlphaFoldDB" id="A0A1Y3DX16"/>
<reference evidence="3 4" key="1">
    <citation type="submission" date="2017-05" db="EMBL/GenBank/DDBJ databases">
        <title>PacBio assembly of a Plasmodium knowlesi genome sequence with Hi-C correction and manual annotation of the SICAvar gene family.</title>
        <authorList>
            <person name="Lapp S.A."/>
            <person name="Geraldo J.A."/>
            <person name="Chien J.-T."/>
            <person name="Ay F."/>
            <person name="Pakala S.B."/>
            <person name="Batugedara G."/>
            <person name="Humphrey J.C."/>
            <person name="Debarry J.D."/>
            <person name="Le Roch K.G."/>
            <person name="Galinski M.R."/>
            <person name="Kissinger J.C."/>
        </authorList>
    </citation>
    <scope>NUCLEOTIDE SEQUENCE [LARGE SCALE GENOMIC DNA]</scope>
    <source>
        <strain evidence="4">Malayan Strain Pk1 (A+)</strain>
    </source>
</reference>